<proteinExistence type="predicted"/>
<keyword evidence="1" id="KW-0732">Signal</keyword>
<keyword evidence="4" id="KW-1185">Reference proteome</keyword>
<dbReference type="Proteomes" id="UP001597135">
    <property type="component" value="Unassembled WGS sequence"/>
</dbReference>
<feature type="chain" id="PRO_5046479616" evidence="1">
    <location>
        <begin position="34"/>
        <end position="163"/>
    </location>
</feature>
<sequence>MRHEATRGGTRLWLSLCAGLAAAMLLAPGLAQAQGAGDQRALEGCTAGAGQARAAEARCIGLLSEGCRDQTTLGISECLMAEQKAWDALLNRWWGPMRERAKANGSWDRLLAGQRAWIAEKEAACQAAYDSAGGGSIRVIYAAECLRDRTAQKAIEFYYSLNR</sequence>
<dbReference type="Gene3D" id="1.20.1270.180">
    <property type="match status" value="1"/>
</dbReference>
<protein>
    <submittedName>
        <fullName evidence="3">Lysozyme inhibitor LprI family protein</fullName>
    </submittedName>
</protein>
<evidence type="ECO:0000256" key="1">
    <source>
        <dbReference type="SAM" id="SignalP"/>
    </source>
</evidence>
<evidence type="ECO:0000313" key="4">
    <source>
        <dbReference type="Proteomes" id="UP001597135"/>
    </source>
</evidence>
<evidence type="ECO:0000313" key="3">
    <source>
        <dbReference type="EMBL" id="MFD1344239.1"/>
    </source>
</evidence>
<feature type="domain" description="Lysozyme inhibitor LprI-like N-terminal" evidence="2">
    <location>
        <begin position="69"/>
        <end position="156"/>
    </location>
</feature>
<feature type="signal peptide" evidence="1">
    <location>
        <begin position="1"/>
        <end position="33"/>
    </location>
</feature>
<dbReference type="EMBL" id="JBHTMU010000042">
    <property type="protein sequence ID" value="MFD1344239.1"/>
    <property type="molecule type" value="Genomic_DNA"/>
</dbReference>
<dbReference type="Pfam" id="PF07007">
    <property type="entry name" value="LprI"/>
    <property type="match status" value="1"/>
</dbReference>
<evidence type="ECO:0000259" key="2">
    <source>
        <dbReference type="Pfam" id="PF07007"/>
    </source>
</evidence>
<gene>
    <name evidence="3" type="ORF">ACFQ4E_17545</name>
</gene>
<organism evidence="3 4">
    <name type="scientific">Litorisediminicola beolgyonensis</name>
    <dbReference type="NCBI Taxonomy" id="1173614"/>
    <lineage>
        <taxon>Bacteria</taxon>
        <taxon>Pseudomonadati</taxon>
        <taxon>Pseudomonadota</taxon>
        <taxon>Alphaproteobacteria</taxon>
        <taxon>Rhodobacterales</taxon>
        <taxon>Paracoccaceae</taxon>
        <taxon>Litorisediminicola</taxon>
    </lineage>
</organism>
<name>A0ABW3ZMB7_9RHOB</name>
<dbReference type="RefSeq" id="WP_386805825.1">
    <property type="nucleotide sequence ID" value="NZ_JBHTMU010000042.1"/>
</dbReference>
<dbReference type="InterPro" id="IPR009739">
    <property type="entry name" value="LprI-like_N"/>
</dbReference>
<reference evidence="4" key="1">
    <citation type="journal article" date="2019" name="Int. J. Syst. Evol. Microbiol.">
        <title>The Global Catalogue of Microorganisms (GCM) 10K type strain sequencing project: providing services to taxonomists for standard genome sequencing and annotation.</title>
        <authorList>
            <consortium name="The Broad Institute Genomics Platform"/>
            <consortium name="The Broad Institute Genome Sequencing Center for Infectious Disease"/>
            <person name="Wu L."/>
            <person name="Ma J."/>
        </authorList>
    </citation>
    <scope>NUCLEOTIDE SEQUENCE [LARGE SCALE GENOMIC DNA]</scope>
    <source>
        <strain evidence="4">CCUG 62953</strain>
    </source>
</reference>
<accession>A0ABW3ZMB7</accession>
<comment type="caution">
    <text evidence="3">The sequence shown here is derived from an EMBL/GenBank/DDBJ whole genome shotgun (WGS) entry which is preliminary data.</text>
</comment>